<protein>
    <submittedName>
        <fullName evidence="1">Uncharacterized protein</fullName>
    </submittedName>
</protein>
<dbReference type="EMBL" id="JAEVFJ010000018">
    <property type="protein sequence ID" value="KAH8099890.1"/>
    <property type="molecule type" value="Genomic_DNA"/>
</dbReference>
<accession>A0A8K0XPR9</accession>
<comment type="caution">
    <text evidence="1">The sequence shown here is derived from an EMBL/GenBank/DDBJ whole genome shotgun (WGS) entry which is preliminary data.</text>
</comment>
<evidence type="ECO:0000313" key="2">
    <source>
        <dbReference type="Proteomes" id="UP000813824"/>
    </source>
</evidence>
<name>A0A8K0XPR9_9AGAR</name>
<dbReference type="OrthoDB" id="2977329at2759"/>
<proteinExistence type="predicted"/>
<dbReference type="InterPro" id="IPR032675">
    <property type="entry name" value="LRR_dom_sf"/>
</dbReference>
<dbReference type="AlphaFoldDB" id="A0A8K0XPR9"/>
<dbReference type="Gene3D" id="3.80.10.10">
    <property type="entry name" value="Ribonuclease Inhibitor"/>
    <property type="match status" value="1"/>
</dbReference>
<organism evidence="1 2">
    <name type="scientific">Cristinia sonorae</name>
    <dbReference type="NCBI Taxonomy" id="1940300"/>
    <lineage>
        <taxon>Eukaryota</taxon>
        <taxon>Fungi</taxon>
        <taxon>Dikarya</taxon>
        <taxon>Basidiomycota</taxon>
        <taxon>Agaricomycotina</taxon>
        <taxon>Agaricomycetes</taxon>
        <taxon>Agaricomycetidae</taxon>
        <taxon>Agaricales</taxon>
        <taxon>Pleurotineae</taxon>
        <taxon>Stephanosporaceae</taxon>
        <taxon>Cristinia</taxon>
    </lineage>
</organism>
<keyword evidence="2" id="KW-1185">Reference proteome</keyword>
<evidence type="ECO:0000313" key="1">
    <source>
        <dbReference type="EMBL" id="KAH8099890.1"/>
    </source>
</evidence>
<reference evidence="1" key="1">
    <citation type="journal article" date="2021" name="New Phytol.">
        <title>Evolutionary innovations through gain and loss of genes in the ectomycorrhizal Boletales.</title>
        <authorList>
            <person name="Wu G."/>
            <person name="Miyauchi S."/>
            <person name="Morin E."/>
            <person name="Kuo A."/>
            <person name="Drula E."/>
            <person name="Varga T."/>
            <person name="Kohler A."/>
            <person name="Feng B."/>
            <person name="Cao Y."/>
            <person name="Lipzen A."/>
            <person name="Daum C."/>
            <person name="Hundley H."/>
            <person name="Pangilinan J."/>
            <person name="Johnson J."/>
            <person name="Barry K."/>
            <person name="LaButti K."/>
            <person name="Ng V."/>
            <person name="Ahrendt S."/>
            <person name="Min B."/>
            <person name="Choi I.G."/>
            <person name="Park H."/>
            <person name="Plett J.M."/>
            <person name="Magnuson J."/>
            <person name="Spatafora J.W."/>
            <person name="Nagy L.G."/>
            <person name="Henrissat B."/>
            <person name="Grigoriev I.V."/>
            <person name="Yang Z.L."/>
            <person name="Xu J."/>
            <person name="Martin F.M."/>
        </authorList>
    </citation>
    <scope>NUCLEOTIDE SEQUENCE</scope>
    <source>
        <strain evidence="1">KKN 215</strain>
    </source>
</reference>
<dbReference type="Proteomes" id="UP000813824">
    <property type="component" value="Unassembled WGS sequence"/>
</dbReference>
<sequence>MPELETEDDPWSLDGDASDDTHACHDAVLPVEILERIVDYLSLNGSVADLRSCALTHRVLLPRARLYVFTTLTLRSQDAFANYLTTLRSGKLTGSSIASYVQRLRVRNVGRDAQKWWSWPVHIPMLLGPWLVNLAELCMSCPIMDPHPTFFVSVASYFTKVHTLELAGPVHLSVYNLIRMISAFPSLEALTVNLDGVRWPNLTPEDLLAMQPDPGMFLRLPQKLRQKLHLRSLSVASVDPQISYLIDWIIDGPSVTTLRTLWFEFWDEQVLGPVGQLVSACGASLEDLTLDSCCGPVSASALGNIDLKHNTNLRRLYLPHIDTSHVPTLITLLSSVTSKQLASVSLRLYATTRVGLKDNPDDHWIRLDALLAEASSFSSCLKEVEIYLEMKDKVFDPHAPTTFQRRLEKRLLKLRKRGVLKLDGRRPFRCMIKW</sequence>
<gene>
    <name evidence="1" type="ORF">BXZ70DRAFT_224998</name>
</gene>
<dbReference type="SUPFAM" id="SSF52047">
    <property type="entry name" value="RNI-like"/>
    <property type="match status" value="1"/>
</dbReference>